<dbReference type="EMBL" id="NDXW01000001">
    <property type="protein sequence ID" value="RDH43159.1"/>
    <property type="molecule type" value="Genomic_DNA"/>
</dbReference>
<proteinExistence type="predicted"/>
<dbReference type="PANTHER" id="PTHR36836">
    <property type="entry name" value="COLANIC ACID BIOSYNTHESIS PROTEIN WCAK"/>
    <property type="match status" value="1"/>
</dbReference>
<sequence>MIEIKGVHFINKGAELMLNAIYQKLAHRYPSLNIALSPVNSPFDKRKELKSWLILAVQYKGIDWSFLDSVIPRFSRGLFGVVKRSEIKVVLDASGFAYGDQWSLRALKHTERHARQINSQGGVYIFMPQAFGPFNNSGEYKKLLNSISENSKYIFARDRQSLSFLRALIGEKPNLLIAPDFTNIYKPVKKMLTSADLLIIPNSKIVSSKNKSKVTKESYIESLSRLGNIAKDRNLSIGVLNHEGKSDRLLCHEVYKKISNLGIDCLFFDDIGADDIKQTISLSRFVVSSRFHGCVSALSQGIPSLATSWSHKYQMLYADYEMEEYVVEDSSRNLANSFENLILNEARIKTTLHEKCLILEEQSNVMWSKIYEEIGKVYGDS</sequence>
<dbReference type="GO" id="GO:0016740">
    <property type="term" value="F:transferase activity"/>
    <property type="evidence" value="ECO:0007669"/>
    <property type="project" value="UniProtKB-KW"/>
</dbReference>
<dbReference type="Pfam" id="PF04230">
    <property type="entry name" value="PS_pyruv_trans"/>
    <property type="match status" value="1"/>
</dbReference>
<keyword evidence="3" id="KW-1185">Reference proteome</keyword>
<accession>A0A4P9VKU9</accession>
<feature type="domain" description="Polysaccharide pyruvyl transferase" evidence="1">
    <location>
        <begin position="11"/>
        <end position="311"/>
    </location>
</feature>
<dbReference type="PANTHER" id="PTHR36836:SF1">
    <property type="entry name" value="COLANIC ACID BIOSYNTHESIS PROTEIN WCAK"/>
    <property type="match status" value="1"/>
</dbReference>
<keyword evidence="2" id="KW-0808">Transferase</keyword>
<evidence type="ECO:0000259" key="1">
    <source>
        <dbReference type="Pfam" id="PF04230"/>
    </source>
</evidence>
<dbReference type="AlphaFoldDB" id="A0A4P9VKU9"/>
<reference evidence="2 3" key="1">
    <citation type="submission" date="2017-04" db="EMBL/GenBank/DDBJ databases">
        <title>Draft genome sequence of Zooshikella ganghwensis VG4 isolated from Red Sea sediments.</title>
        <authorList>
            <person name="Rehman Z."/>
            <person name="Alam I."/>
            <person name="Kamau A."/>
            <person name="Bajic V."/>
            <person name="Leiknes T."/>
        </authorList>
    </citation>
    <scope>NUCLEOTIDE SEQUENCE [LARGE SCALE GENOMIC DNA]</scope>
    <source>
        <strain evidence="2 3">VG4</strain>
    </source>
</reference>
<evidence type="ECO:0000313" key="2">
    <source>
        <dbReference type="EMBL" id="RDH43159.1"/>
    </source>
</evidence>
<dbReference type="Proteomes" id="UP000257039">
    <property type="component" value="Unassembled WGS sequence"/>
</dbReference>
<protein>
    <submittedName>
        <fullName evidence="2">Polysaccharide pyruvyl transferase family protein</fullName>
    </submittedName>
</protein>
<organism evidence="2 3">
    <name type="scientific">Zooshikella ganghwensis</name>
    <dbReference type="NCBI Taxonomy" id="202772"/>
    <lineage>
        <taxon>Bacteria</taxon>
        <taxon>Pseudomonadati</taxon>
        <taxon>Pseudomonadota</taxon>
        <taxon>Gammaproteobacteria</taxon>
        <taxon>Oceanospirillales</taxon>
        <taxon>Zooshikellaceae</taxon>
        <taxon>Zooshikella</taxon>
    </lineage>
</organism>
<gene>
    <name evidence="2" type="ORF">B9G39_06700</name>
</gene>
<name>A0A4P9VKU9_9GAMM</name>
<evidence type="ECO:0000313" key="3">
    <source>
        <dbReference type="Proteomes" id="UP000257039"/>
    </source>
</evidence>
<comment type="caution">
    <text evidence="2">The sequence shown here is derived from an EMBL/GenBank/DDBJ whole genome shotgun (WGS) entry which is preliminary data.</text>
</comment>
<dbReference type="RefSeq" id="WP_094786530.1">
    <property type="nucleotide sequence ID" value="NZ_NDXW01000001.1"/>
</dbReference>
<dbReference type="InterPro" id="IPR007345">
    <property type="entry name" value="Polysacch_pyruvyl_Trfase"/>
</dbReference>